<evidence type="ECO:0000313" key="2">
    <source>
        <dbReference type="EMBL" id="EAU38637.1"/>
    </source>
</evidence>
<evidence type="ECO:0000313" key="3">
    <source>
        <dbReference type="Proteomes" id="UP000007963"/>
    </source>
</evidence>
<protein>
    <submittedName>
        <fullName evidence="2">Uncharacterized protein</fullName>
    </submittedName>
</protein>
<dbReference type="EMBL" id="CH476595">
    <property type="protein sequence ID" value="EAU38637.1"/>
    <property type="molecule type" value="Genomic_DNA"/>
</dbReference>
<proteinExistence type="predicted"/>
<feature type="compositionally biased region" description="Low complexity" evidence="1">
    <location>
        <begin position="449"/>
        <end position="462"/>
    </location>
</feature>
<reference evidence="3" key="1">
    <citation type="submission" date="2005-09" db="EMBL/GenBank/DDBJ databases">
        <title>Annotation of the Aspergillus terreus NIH2624 genome.</title>
        <authorList>
            <person name="Birren B.W."/>
            <person name="Lander E.S."/>
            <person name="Galagan J.E."/>
            <person name="Nusbaum C."/>
            <person name="Devon K."/>
            <person name="Henn M."/>
            <person name="Ma L.-J."/>
            <person name="Jaffe D.B."/>
            <person name="Butler J."/>
            <person name="Alvarez P."/>
            <person name="Gnerre S."/>
            <person name="Grabherr M."/>
            <person name="Kleber M."/>
            <person name="Mauceli E.W."/>
            <person name="Brockman W."/>
            <person name="Rounsley S."/>
            <person name="Young S.K."/>
            <person name="LaButti K."/>
            <person name="Pushparaj V."/>
            <person name="DeCaprio D."/>
            <person name="Crawford M."/>
            <person name="Koehrsen M."/>
            <person name="Engels R."/>
            <person name="Montgomery P."/>
            <person name="Pearson M."/>
            <person name="Howarth C."/>
            <person name="Larson L."/>
            <person name="Luoma S."/>
            <person name="White J."/>
            <person name="Alvarado L."/>
            <person name="Kodira C.D."/>
            <person name="Zeng Q."/>
            <person name="Oleary S."/>
            <person name="Yandava C."/>
            <person name="Denning D.W."/>
            <person name="Nierman W.C."/>
            <person name="Milne T."/>
            <person name="Madden K."/>
        </authorList>
    </citation>
    <scope>NUCLEOTIDE SEQUENCE [LARGE SCALE GENOMIC DNA]</scope>
    <source>
        <strain evidence="3">NIH 2624 / FGSC A1156</strain>
    </source>
</reference>
<dbReference type="RefSeq" id="XP_001209245.1">
    <property type="nucleotide sequence ID" value="XM_001209245.1"/>
</dbReference>
<dbReference type="OrthoDB" id="5386674at2759"/>
<dbReference type="VEuPathDB" id="FungiDB:ATEG_01880"/>
<dbReference type="OMA" id="CCWCGHN"/>
<gene>
    <name evidence="2" type="ORF">ATEG_01880</name>
</gene>
<organism evidence="2 3">
    <name type="scientific">Aspergillus terreus (strain NIH 2624 / FGSC A1156)</name>
    <dbReference type="NCBI Taxonomy" id="341663"/>
    <lineage>
        <taxon>Eukaryota</taxon>
        <taxon>Fungi</taxon>
        <taxon>Dikarya</taxon>
        <taxon>Ascomycota</taxon>
        <taxon>Pezizomycotina</taxon>
        <taxon>Eurotiomycetes</taxon>
        <taxon>Eurotiomycetidae</taxon>
        <taxon>Eurotiales</taxon>
        <taxon>Aspergillaceae</taxon>
        <taxon>Aspergillus</taxon>
        <taxon>Aspergillus subgen. Circumdati</taxon>
    </lineage>
</organism>
<dbReference type="GeneID" id="4316320"/>
<sequence>MSQDNQHRRSRRLSITQHLQRMFHGDRPKENDAAHVSPDNELADAPSRSSAGNTEHTIRGEDANHRSSHVSPLEPNSTSHPSRSKLSVHHNPEDTSRPSSGQSTPQPPRLRLDTPSAAAESPTRPEICVSPTWQKNPVRKSERRATRRLEAERLELEKRLLRLERAEMSDGSVNPRREPRRLTKKQPLESSSRTSSVGADESRASRLSSVFSRRSSRSRSRSRSSSVNDEKRHFSKRWSIDRVDLLKQDRTPQPPSSALPVTLPERFGNVISKELTVKPHGLPAQDTRARVVSDASEGSPERLGVDKSNDFTQLGSTESPSTPSSENMERNAQNADNSKQLKELDRTSFAATLNLDKRTMDAKQKYRTAPHIEPFDSRKTTTEAGPKVVETNSAIPKSPTALQSAHRVSSGSVQSSPAVLPSGAPNTQRAFGPRHQKRFTSSPLASPATFSSDVDTTSSDNTQRVQNESISDKSLPNQQTSRRLRSHRLANGGPENKKAASTQSEGHRFYMRPWKHTDTKRKSAVGESAPTKPTPPVTRNRDSEQAVQPHFKPPMASPNSVSPALLEQRSKGTHSGKEPSLKELIATMGDASLDPGDRSRPSETPSGKHPMNHHARGSSKVSLSTKSSQESVDYNTADEAPSGGSHHEHDDVSPSDPTFMTGGLQGPGKPDDHAASHHANGVKLRQPGKDLRQLQQGQVVAKLFVVCCHCSLWHDMPSEVYARLAFPGGAPSVPTEDGPSAGSSSVRPNYEPGDRKRSLAKSPGQREKPGMDPRKGIPPPSVVKCCWCEHKMSKLCCQGWTTVVQMRERHH</sequence>
<feature type="compositionally biased region" description="Polar residues" evidence="1">
    <location>
        <begin position="188"/>
        <end position="197"/>
    </location>
</feature>
<dbReference type="Proteomes" id="UP000007963">
    <property type="component" value="Unassembled WGS sequence"/>
</dbReference>
<dbReference type="HOGENOM" id="CLU_017265_0_0_1"/>
<feature type="compositionally biased region" description="Basic and acidic residues" evidence="1">
    <location>
        <begin position="56"/>
        <end position="65"/>
    </location>
</feature>
<feature type="compositionally biased region" description="Basic and acidic residues" evidence="1">
    <location>
        <begin position="764"/>
        <end position="775"/>
    </location>
</feature>
<feature type="compositionally biased region" description="Low complexity" evidence="1">
    <location>
        <begin position="316"/>
        <end position="326"/>
    </location>
</feature>
<feature type="compositionally biased region" description="Polar residues" evidence="1">
    <location>
        <begin position="390"/>
        <end position="417"/>
    </location>
</feature>
<dbReference type="AlphaFoldDB" id="Q0CWQ4"/>
<feature type="compositionally biased region" description="Low complexity" evidence="1">
    <location>
        <begin position="618"/>
        <end position="632"/>
    </location>
</feature>
<feature type="region of interest" description="Disordered" evidence="1">
    <location>
        <begin position="278"/>
        <end position="345"/>
    </location>
</feature>
<feature type="region of interest" description="Disordered" evidence="1">
    <location>
        <begin position="365"/>
        <end position="679"/>
    </location>
</feature>
<feature type="compositionally biased region" description="Basic and acidic residues" evidence="1">
    <location>
        <begin position="299"/>
        <end position="309"/>
    </location>
</feature>
<evidence type="ECO:0000256" key="1">
    <source>
        <dbReference type="SAM" id="MobiDB-lite"/>
    </source>
</evidence>
<feature type="region of interest" description="Disordered" evidence="1">
    <location>
        <begin position="731"/>
        <end position="776"/>
    </location>
</feature>
<name>Q0CWQ4_ASPTN</name>
<feature type="region of interest" description="Disordered" evidence="1">
    <location>
        <begin position="167"/>
        <end position="233"/>
    </location>
</feature>
<feature type="region of interest" description="Disordered" evidence="1">
    <location>
        <begin position="1"/>
        <end position="144"/>
    </location>
</feature>
<feature type="compositionally biased region" description="Polar residues" evidence="1">
    <location>
        <begin position="463"/>
        <end position="481"/>
    </location>
</feature>
<dbReference type="STRING" id="341663.Q0CWQ4"/>
<feature type="compositionally biased region" description="Basic and acidic residues" evidence="1">
    <location>
        <begin position="23"/>
        <end position="33"/>
    </location>
</feature>
<accession>Q0CWQ4</accession>
<dbReference type="eggNOG" id="ENOG502SGHJ">
    <property type="taxonomic scope" value="Eukaryota"/>
</dbReference>